<proteinExistence type="predicted"/>
<dbReference type="InterPro" id="IPR021372">
    <property type="entry name" value="DUF2989"/>
</dbReference>
<organism evidence="1 2">
    <name type="scientific">Vibrio gazogenes DSM 21264 = NBRC 103151</name>
    <dbReference type="NCBI Taxonomy" id="1123492"/>
    <lineage>
        <taxon>Bacteria</taxon>
        <taxon>Pseudomonadati</taxon>
        <taxon>Pseudomonadota</taxon>
        <taxon>Gammaproteobacteria</taxon>
        <taxon>Vibrionales</taxon>
        <taxon>Vibrionaceae</taxon>
        <taxon>Vibrio</taxon>
    </lineage>
</organism>
<keyword evidence="2" id="KW-1185">Reference proteome</keyword>
<dbReference type="Proteomes" id="UP000184159">
    <property type="component" value="Unassembled WGS sequence"/>
</dbReference>
<protein>
    <recommendedName>
        <fullName evidence="3">DUF2989 domain-containing protein</fullName>
    </recommendedName>
</protein>
<dbReference type="EMBL" id="FQUH01000018">
    <property type="protein sequence ID" value="SHF83681.1"/>
    <property type="molecule type" value="Genomic_DNA"/>
</dbReference>
<sequence>MQQPMKYISLAITVLLLNGCFENTRNTDKLCQDHPELRCEELNTNDGQCRITRTNLIWHRLEVNRNPTDLNKITEYQLTQKYRKCLSVAAQIQPIDQAKLKERRFNALLNSGKNMERLEKELMQFNTPSSLYFLWSQMGNTQARRQFLQLEGKPEMETAALQYALATFYIDRDREKTIKLLNHALELSDPNSLNISIFESLASLNQLLHHQEASYIWAMVGKHFGVPITSPQNIQLLYGFSEEKFSALDHVADMIIDAVKNQEYHPSMMPEFKK</sequence>
<dbReference type="Pfam" id="PF11207">
    <property type="entry name" value="DUF2989"/>
    <property type="match status" value="1"/>
</dbReference>
<gene>
    <name evidence="1" type="ORF">SAMN02745781_03288</name>
</gene>
<evidence type="ECO:0000313" key="1">
    <source>
        <dbReference type="EMBL" id="SHF83681.1"/>
    </source>
</evidence>
<evidence type="ECO:0008006" key="3">
    <source>
        <dbReference type="Google" id="ProtNLM"/>
    </source>
</evidence>
<accession>A0A1M5EXD3</accession>
<evidence type="ECO:0000313" key="2">
    <source>
        <dbReference type="Proteomes" id="UP000184159"/>
    </source>
</evidence>
<name>A0A1M5EXD3_VIBGA</name>
<dbReference type="AlphaFoldDB" id="A0A1M5EXD3"/>
<reference evidence="2" key="1">
    <citation type="submission" date="2016-11" db="EMBL/GenBank/DDBJ databases">
        <authorList>
            <person name="Varghese N."/>
            <person name="Submissions S."/>
        </authorList>
    </citation>
    <scope>NUCLEOTIDE SEQUENCE [LARGE SCALE GENOMIC DNA]</scope>
    <source>
        <strain evidence="2">DSM 21264</strain>
    </source>
</reference>